<evidence type="ECO:0000313" key="4">
    <source>
        <dbReference type="EMBL" id="CAF4097236.1"/>
    </source>
</evidence>
<proteinExistence type="predicted"/>
<name>A0A814IUH6_9BILA</name>
<dbReference type="InterPro" id="IPR028426">
    <property type="entry name" value="Huntingtin_fam"/>
</dbReference>
<evidence type="ECO:0000313" key="3">
    <source>
        <dbReference type="EMBL" id="CAF4091578.1"/>
    </source>
</evidence>
<dbReference type="EMBL" id="CAJOAX010011331">
    <property type="protein sequence ID" value="CAF4091578.1"/>
    <property type="molecule type" value="Genomic_DNA"/>
</dbReference>
<accession>A0A814IUH6</accession>
<dbReference type="SUPFAM" id="SSF48371">
    <property type="entry name" value="ARM repeat"/>
    <property type="match status" value="1"/>
</dbReference>
<dbReference type="Proteomes" id="UP000663823">
    <property type="component" value="Unassembled WGS sequence"/>
</dbReference>
<dbReference type="Proteomes" id="UP000663874">
    <property type="component" value="Unassembled WGS sequence"/>
</dbReference>
<evidence type="ECO:0000313" key="5">
    <source>
        <dbReference type="Proteomes" id="UP000663889"/>
    </source>
</evidence>
<dbReference type="EMBL" id="CAJNOU010000548">
    <property type="protein sequence ID" value="CAF1029063.1"/>
    <property type="molecule type" value="Genomic_DNA"/>
</dbReference>
<dbReference type="PANTHER" id="PTHR10170:SF10">
    <property type="entry name" value="HUNTINGTIN"/>
    <property type="match status" value="1"/>
</dbReference>
<dbReference type="InterPro" id="IPR048411">
    <property type="entry name" value="Htt_N_HEAT_rpt-1"/>
</dbReference>
<organism evidence="1 5">
    <name type="scientific">Rotaria sordida</name>
    <dbReference type="NCBI Taxonomy" id="392033"/>
    <lineage>
        <taxon>Eukaryota</taxon>
        <taxon>Metazoa</taxon>
        <taxon>Spiralia</taxon>
        <taxon>Gnathifera</taxon>
        <taxon>Rotifera</taxon>
        <taxon>Eurotatoria</taxon>
        <taxon>Bdelloidea</taxon>
        <taxon>Philodinida</taxon>
        <taxon>Philodinidae</taxon>
        <taxon>Rotaria</taxon>
    </lineage>
</organism>
<dbReference type="AlphaFoldDB" id="A0A814IUH6"/>
<evidence type="ECO:0000313" key="2">
    <source>
        <dbReference type="EMBL" id="CAF1102183.1"/>
    </source>
</evidence>
<comment type="caution">
    <text evidence="1">The sequence shown here is derived from an EMBL/GenBank/DDBJ whole genome shotgun (WGS) entry which is preliminary data.</text>
</comment>
<dbReference type="Proteomes" id="UP000663882">
    <property type="component" value="Unassembled WGS sequence"/>
</dbReference>
<dbReference type="PANTHER" id="PTHR10170">
    <property type="entry name" value="HUNTINGTON DISEASE PROTEIN"/>
    <property type="match status" value="1"/>
</dbReference>
<protein>
    <submittedName>
        <fullName evidence="1">Uncharacterized protein</fullName>
    </submittedName>
</protein>
<evidence type="ECO:0000313" key="1">
    <source>
        <dbReference type="EMBL" id="CAF1029063.1"/>
    </source>
</evidence>
<dbReference type="EMBL" id="CAJOBE010009978">
    <property type="protein sequence ID" value="CAF4097236.1"/>
    <property type="molecule type" value="Genomic_DNA"/>
</dbReference>
<dbReference type="InterPro" id="IPR016024">
    <property type="entry name" value="ARM-type_fold"/>
</dbReference>
<gene>
    <name evidence="4" type="ORF">FNK824_LOCUS31216</name>
    <name evidence="3" type="ORF">OTI717_LOCUS33699</name>
    <name evidence="2" type="ORF">RFH988_LOCUS19375</name>
    <name evidence="1" type="ORF">SEV965_LOCUS12211</name>
</gene>
<dbReference type="Pfam" id="PF20926">
    <property type="entry name" value="Htt_N-HEAT_1"/>
    <property type="match status" value="1"/>
</dbReference>
<dbReference type="OrthoDB" id="9351638at2759"/>
<reference evidence="1" key="1">
    <citation type="submission" date="2021-02" db="EMBL/GenBank/DDBJ databases">
        <authorList>
            <person name="Nowell W R."/>
        </authorList>
    </citation>
    <scope>NUCLEOTIDE SEQUENCE</scope>
</reference>
<dbReference type="EMBL" id="CAJNOO010001131">
    <property type="protein sequence ID" value="CAF1102183.1"/>
    <property type="molecule type" value="Genomic_DNA"/>
</dbReference>
<dbReference type="Proteomes" id="UP000663889">
    <property type="component" value="Unassembled WGS sequence"/>
</dbReference>
<dbReference type="GO" id="GO:0005737">
    <property type="term" value="C:cytoplasm"/>
    <property type="evidence" value="ECO:0007669"/>
    <property type="project" value="TreeGrafter"/>
</dbReference>
<sequence length="194" mass="22748">METLFTTCDENDYNVRLTAEESLNKFAKNLKEAVLTRIQVELHGIIKHNPNVEPKALKGARWRFAELANVIHPKKIQSFDQNIMNLFFVFLVDRLMIKKLKTSHALFSEYVIPWLVIARFLMTNAINQLFEHQNQNVSTRIIIGYLDSIKNLMQLLDYSNLFDFDQLLKLTQIGCIEETYVSQILQTVYSTYQR</sequence>